<evidence type="ECO:0000256" key="2">
    <source>
        <dbReference type="ARBA" id="ARBA00014213"/>
    </source>
</evidence>
<evidence type="ECO:0000256" key="8">
    <source>
        <dbReference type="ARBA" id="ARBA00023136"/>
    </source>
</evidence>
<evidence type="ECO:0000256" key="5">
    <source>
        <dbReference type="ARBA" id="ARBA00022519"/>
    </source>
</evidence>
<sequence>MVFHKSLTRELTFTAVGVFVVLLAILLSTQAINLLGRAAEGRVANEAVAALIGFWALGLFPLLLILTVFVSTLVVLTRVWRDHEMAVWLSAGVSLRNWTWPIQRFALPLALLVAVVSLYVGPWAQQRSKQYAEILKQREELSAIAPGIFKESKAANRIYFVENYSGERGAASNIFVQDITEGRVATVLARAGKVETKENGERVLVLENGRRYAGEPGSKDYEEADFERFTVSIGEQQPLIGPATNRQALPTALLWASNRAEDKAELAWRLSMPLSCLILAFLAVPLSYFNPRSGHTYNLVFALLAYFLYQNGLTLTRNWISQDRIPVLAILLPHVLMAGLGLLLMAYRSRPSMRFGQFLMRGLRSKA</sequence>
<dbReference type="EMBL" id="SMDA01000005">
    <property type="protein sequence ID" value="TCW31515.1"/>
    <property type="molecule type" value="Genomic_DNA"/>
</dbReference>
<evidence type="ECO:0000256" key="6">
    <source>
        <dbReference type="ARBA" id="ARBA00022692"/>
    </source>
</evidence>
<evidence type="ECO:0000256" key="4">
    <source>
        <dbReference type="ARBA" id="ARBA00022475"/>
    </source>
</evidence>
<evidence type="ECO:0000256" key="7">
    <source>
        <dbReference type="ARBA" id="ARBA00022989"/>
    </source>
</evidence>
<feature type="transmembrane region" description="Helical" evidence="9">
    <location>
        <begin position="295"/>
        <end position="313"/>
    </location>
</feature>
<dbReference type="InterPro" id="IPR030922">
    <property type="entry name" value="LptF"/>
</dbReference>
<feature type="transmembrane region" description="Helical" evidence="9">
    <location>
        <begin position="100"/>
        <end position="120"/>
    </location>
</feature>
<keyword evidence="3" id="KW-0813">Transport</keyword>
<dbReference type="NCBIfam" id="TIGR04407">
    <property type="entry name" value="LptF_YjgP"/>
    <property type="match status" value="1"/>
</dbReference>
<feature type="transmembrane region" description="Helical" evidence="9">
    <location>
        <begin position="47"/>
        <end position="80"/>
    </location>
</feature>
<keyword evidence="6 9" id="KW-0812">Transmembrane</keyword>
<keyword evidence="7 9" id="KW-1133">Transmembrane helix</keyword>
<feature type="transmembrane region" description="Helical" evidence="9">
    <location>
        <begin position="12"/>
        <end position="35"/>
    </location>
</feature>
<dbReference type="Proteomes" id="UP000294801">
    <property type="component" value="Unassembled WGS sequence"/>
</dbReference>
<evidence type="ECO:0000256" key="1">
    <source>
        <dbReference type="ARBA" id="ARBA00004429"/>
    </source>
</evidence>
<gene>
    <name evidence="10" type="ORF">EV669_105217</name>
</gene>
<proteinExistence type="predicted"/>
<accession>A0ABY2CZN7</accession>
<evidence type="ECO:0000256" key="9">
    <source>
        <dbReference type="SAM" id="Phobius"/>
    </source>
</evidence>
<evidence type="ECO:0000256" key="3">
    <source>
        <dbReference type="ARBA" id="ARBA00022448"/>
    </source>
</evidence>
<dbReference type="PANTHER" id="PTHR33529:SF7">
    <property type="entry name" value="LIPOPOLYSACCHARIDE EXPORT SYSTEM PERMEASE PROTEIN LPTF"/>
    <property type="match status" value="1"/>
</dbReference>
<evidence type="ECO:0000313" key="11">
    <source>
        <dbReference type="Proteomes" id="UP000294801"/>
    </source>
</evidence>
<keyword evidence="8 9" id="KW-0472">Membrane</keyword>
<comment type="subcellular location">
    <subcellularLocation>
        <location evidence="1">Cell inner membrane</location>
        <topology evidence="1">Multi-pass membrane protein</topology>
    </subcellularLocation>
</comment>
<protein>
    <recommendedName>
        <fullName evidence="2">Lipopolysaccharide export system permease protein LptF</fullName>
    </recommendedName>
</protein>
<organism evidence="10 11">
    <name type="scientific">Gulbenkiania mobilis</name>
    <dbReference type="NCBI Taxonomy" id="397457"/>
    <lineage>
        <taxon>Bacteria</taxon>
        <taxon>Pseudomonadati</taxon>
        <taxon>Pseudomonadota</taxon>
        <taxon>Betaproteobacteria</taxon>
        <taxon>Neisseriales</taxon>
        <taxon>Chromobacteriaceae</taxon>
        <taxon>Gulbenkiania</taxon>
    </lineage>
</organism>
<feature type="transmembrane region" description="Helical" evidence="9">
    <location>
        <begin position="266"/>
        <end position="289"/>
    </location>
</feature>
<comment type="caution">
    <text evidence="10">The sequence shown here is derived from an EMBL/GenBank/DDBJ whole genome shotgun (WGS) entry which is preliminary data.</text>
</comment>
<name>A0ABY2CZN7_GULMO</name>
<feature type="transmembrane region" description="Helical" evidence="9">
    <location>
        <begin position="325"/>
        <end position="347"/>
    </location>
</feature>
<dbReference type="Pfam" id="PF03739">
    <property type="entry name" value="LptF_LptG"/>
    <property type="match status" value="1"/>
</dbReference>
<dbReference type="PANTHER" id="PTHR33529">
    <property type="entry name" value="SLR0882 PROTEIN-RELATED"/>
    <property type="match status" value="1"/>
</dbReference>
<evidence type="ECO:0000313" key="10">
    <source>
        <dbReference type="EMBL" id="TCW31515.1"/>
    </source>
</evidence>
<dbReference type="RefSeq" id="WP_132098541.1">
    <property type="nucleotide sequence ID" value="NZ_SMDA01000005.1"/>
</dbReference>
<keyword evidence="5" id="KW-0997">Cell inner membrane</keyword>
<keyword evidence="11" id="KW-1185">Reference proteome</keyword>
<dbReference type="InterPro" id="IPR005495">
    <property type="entry name" value="LptG/LptF_permease"/>
</dbReference>
<reference evidence="10 11" key="1">
    <citation type="submission" date="2019-03" db="EMBL/GenBank/DDBJ databases">
        <title>Genomic Encyclopedia of Type Strains, Phase IV (KMG-IV): sequencing the most valuable type-strain genomes for metagenomic binning, comparative biology and taxonomic classification.</title>
        <authorList>
            <person name="Goeker M."/>
        </authorList>
    </citation>
    <scope>NUCLEOTIDE SEQUENCE [LARGE SCALE GENOMIC DNA]</scope>
    <source>
        <strain evidence="10 11">DSM 18507</strain>
    </source>
</reference>
<keyword evidence="4" id="KW-1003">Cell membrane</keyword>